<gene>
    <name evidence="6" type="ORF">SAMN05443549_101226</name>
</gene>
<dbReference type="Proteomes" id="UP000184516">
    <property type="component" value="Unassembled WGS sequence"/>
</dbReference>
<name>A0A1M5E7C9_9FLAO</name>
<reference evidence="7" key="1">
    <citation type="submission" date="2016-11" db="EMBL/GenBank/DDBJ databases">
        <authorList>
            <person name="Varghese N."/>
            <person name="Submissions S."/>
        </authorList>
    </citation>
    <scope>NUCLEOTIDE SEQUENCE [LARGE SCALE GENOMIC DNA]</scope>
    <source>
        <strain evidence="7">DSM 19978</strain>
    </source>
</reference>
<evidence type="ECO:0000256" key="4">
    <source>
        <dbReference type="SAM" id="MobiDB-lite"/>
    </source>
</evidence>
<organism evidence="6 7">
    <name type="scientific">Flavobacterium fluvii</name>
    <dbReference type="NCBI Taxonomy" id="468056"/>
    <lineage>
        <taxon>Bacteria</taxon>
        <taxon>Pseudomonadati</taxon>
        <taxon>Bacteroidota</taxon>
        <taxon>Flavobacteriia</taxon>
        <taxon>Flavobacteriales</taxon>
        <taxon>Flavobacteriaceae</taxon>
        <taxon>Flavobacterium</taxon>
    </lineage>
</organism>
<sequence>MDNINSNNIPKNSTGNSGVWWHEKNPGPLTNLPFIKQFGSMRFTKVQMDENMRPHLNDGIEIHFVTSGKYDWVVEGNQIELLPGNLSVTAPWHWNGSPNGKMDIGYINWIILKPLEYGKKKKLNLGNWTKLSKSIQENLGNLIADNRNVVLEKAKTFEKYFIEIRKELANQEEGFEIMVGNILENLLVDLYRQLSGKGLKTVEETNFIDKFTKIISEDISKKWNIDDLAHRFGMGKTKFTYEVKRLTGYPPNSYIINLKIEKAIALMLNPKNKSMSDIAYSCGFSSIQHFTSSFLQRTGTTPGKFRSKEIKEK</sequence>
<keyword evidence="7" id="KW-1185">Reference proteome</keyword>
<evidence type="ECO:0000313" key="7">
    <source>
        <dbReference type="Proteomes" id="UP000184516"/>
    </source>
</evidence>
<dbReference type="InterPro" id="IPR009057">
    <property type="entry name" value="Homeodomain-like_sf"/>
</dbReference>
<keyword evidence="1" id="KW-0805">Transcription regulation</keyword>
<dbReference type="PANTHER" id="PTHR43280">
    <property type="entry name" value="ARAC-FAMILY TRANSCRIPTIONAL REGULATOR"/>
    <property type="match status" value="1"/>
</dbReference>
<dbReference type="AlphaFoldDB" id="A0A1M5E7C9"/>
<dbReference type="Pfam" id="PF12833">
    <property type="entry name" value="HTH_18"/>
    <property type="match status" value="1"/>
</dbReference>
<dbReference type="InterPro" id="IPR020449">
    <property type="entry name" value="Tscrpt_reg_AraC-type_HTH"/>
</dbReference>
<feature type="region of interest" description="Disordered" evidence="4">
    <location>
        <begin position="1"/>
        <end position="22"/>
    </location>
</feature>
<keyword evidence="2 6" id="KW-0238">DNA-binding</keyword>
<dbReference type="SMART" id="SM00342">
    <property type="entry name" value="HTH_ARAC"/>
    <property type="match status" value="1"/>
</dbReference>
<dbReference type="SUPFAM" id="SSF46689">
    <property type="entry name" value="Homeodomain-like"/>
    <property type="match status" value="1"/>
</dbReference>
<dbReference type="OrthoDB" id="1157557at2"/>
<evidence type="ECO:0000256" key="3">
    <source>
        <dbReference type="ARBA" id="ARBA00023163"/>
    </source>
</evidence>
<dbReference type="PROSITE" id="PS01124">
    <property type="entry name" value="HTH_ARAC_FAMILY_2"/>
    <property type="match status" value="1"/>
</dbReference>
<dbReference type="STRING" id="468056.SAMN05443549_101226"/>
<proteinExistence type="predicted"/>
<dbReference type="PANTHER" id="PTHR43280:SF2">
    <property type="entry name" value="HTH-TYPE TRANSCRIPTIONAL REGULATOR EXSA"/>
    <property type="match status" value="1"/>
</dbReference>
<dbReference type="EMBL" id="FQWB01000001">
    <property type="protein sequence ID" value="SHF75159.1"/>
    <property type="molecule type" value="Genomic_DNA"/>
</dbReference>
<dbReference type="GO" id="GO:0043565">
    <property type="term" value="F:sequence-specific DNA binding"/>
    <property type="evidence" value="ECO:0007669"/>
    <property type="project" value="InterPro"/>
</dbReference>
<evidence type="ECO:0000259" key="5">
    <source>
        <dbReference type="PROSITE" id="PS01124"/>
    </source>
</evidence>
<dbReference type="InterPro" id="IPR018060">
    <property type="entry name" value="HTH_AraC"/>
</dbReference>
<evidence type="ECO:0000256" key="2">
    <source>
        <dbReference type="ARBA" id="ARBA00023125"/>
    </source>
</evidence>
<accession>A0A1M5E7C9</accession>
<feature type="compositionally biased region" description="Polar residues" evidence="4">
    <location>
        <begin position="1"/>
        <end position="17"/>
    </location>
</feature>
<evidence type="ECO:0000313" key="6">
    <source>
        <dbReference type="EMBL" id="SHF75159.1"/>
    </source>
</evidence>
<dbReference type="PROSITE" id="PS00041">
    <property type="entry name" value="HTH_ARAC_FAMILY_1"/>
    <property type="match status" value="1"/>
</dbReference>
<dbReference type="InterPro" id="IPR018062">
    <property type="entry name" value="HTH_AraC-typ_CS"/>
</dbReference>
<evidence type="ECO:0000256" key="1">
    <source>
        <dbReference type="ARBA" id="ARBA00023015"/>
    </source>
</evidence>
<dbReference type="RefSeq" id="WP_073367287.1">
    <property type="nucleotide sequence ID" value="NZ_FQWB01000001.1"/>
</dbReference>
<protein>
    <submittedName>
        <fullName evidence="6">AraC-type DNA-binding protein</fullName>
    </submittedName>
</protein>
<keyword evidence="3" id="KW-0804">Transcription</keyword>
<dbReference type="GO" id="GO:0003700">
    <property type="term" value="F:DNA-binding transcription factor activity"/>
    <property type="evidence" value="ECO:0007669"/>
    <property type="project" value="InterPro"/>
</dbReference>
<feature type="domain" description="HTH araC/xylS-type" evidence="5">
    <location>
        <begin position="209"/>
        <end position="308"/>
    </location>
</feature>
<dbReference type="Gene3D" id="1.10.10.60">
    <property type="entry name" value="Homeodomain-like"/>
    <property type="match status" value="2"/>
</dbReference>
<dbReference type="PRINTS" id="PR00032">
    <property type="entry name" value="HTHARAC"/>
</dbReference>